<evidence type="ECO:0000313" key="3">
    <source>
        <dbReference type="EMBL" id="EDM23090.1"/>
    </source>
</evidence>
<reference evidence="3 4" key="1">
    <citation type="journal article" date="2011" name="Stand. Genomic Sci.">
        <title>Draft genome sequence of Caminibacter mediatlanticus strain TB-2, an epsilonproteobacterium isolated from a deep-sea hydrothermal vent.</title>
        <authorList>
            <person name="Giovannelli D."/>
            <person name="Ferriera S."/>
            <person name="Johnson J."/>
            <person name="Kravitz S."/>
            <person name="Perez-Rodriguez I."/>
            <person name="Ricci J."/>
            <person name="O'Brien C."/>
            <person name="Voordeckers J.W."/>
            <person name="Bini E."/>
            <person name="Vetriani C."/>
        </authorList>
    </citation>
    <scope>NUCLEOTIDE SEQUENCE [LARGE SCALE GENOMIC DNA]</scope>
    <source>
        <strain evidence="3 4">TB-2</strain>
    </source>
</reference>
<keyword evidence="1" id="KW-0547">Nucleotide-binding</keyword>
<dbReference type="GO" id="GO:0046872">
    <property type="term" value="F:metal ion binding"/>
    <property type="evidence" value="ECO:0007669"/>
    <property type="project" value="InterPro"/>
</dbReference>
<accession>A0AAI9F1U9</accession>
<proteinExistence type="predicted"/>
<evidence type="ECO:0000259" key="2">
    <source>
        <dbReference type="PROSITE" id="PS50975"/>
    </source>
</evidence>
<dbReference type="EMBL" id="ABCJ01000010">
    <property type="protein sequence ID" value="EDM23090.1"/>
    <property type="molecule type" value="Genomic_DNA"/>
</dbReference>
<evidence type="ECO:0000313" key="4">
    <source>
        <dbReference type="Proteomes" id="UP000003288"/>
    </source>
</evidence>
<dbReference type="GO" id="GO:0005524">
    <property type="term" value="F:ATP binding"/>
    <property type="evidence" value="ECO:0007669"/>
    <property type="project" value="UniProtKB-UniRule"/>
</dbReference>
<dbReference type="InterPro" id="IPR013815">
    <property type="entry name" value="ATP_grasp_subdomain_1"/>
</dbReference>
<dbReference type="PROSITE" id="PS50975">
    <property type="entry name" value="ATP_GRASP"/>
    <property type="match status" value="1"/>
</dbReference>
<dbReference type="InterPro" id="IPR011761">
    <property type="entry name" value="ATP-grasp"/>
</dbReference>
<dbReference type="Gene3D" id="3.40.50.20">
    <property type="match status" value="1"/>
</dbReference>
<dbReference type="Proteomes" id="UP000003288">
    <property type="component" value="Unassembled WGS sequence"/>
</dbReference>
<comment type="caution">
    <text evidence="3">The sequence shown here is derived from an EMBL/GenBank/DDBJ whole genome shotgun (WGS) entry which is preliminary data.</text>
</comment>
<sequence>MKIAISGLNNNENPAPGIGVARSLREYNLIGLSYDANESGIYEGLFEKVYLMPFPSIGWEDMKNRLIEIKKNGLDILIPNLDAELPMFIKYQKELKEIGIKTYLPSLEQFEKRDKSKLSKLCEEFGVKYPKTKEVFSLEELYKAVKEIGFPCMIKGNYYKAYKALNIDEAIEYFYKISNEWGFPILVQEVVNGIEINYVGFSVNGELKGGVGIKKLTTTNLGKVWNAISIKNEALLNLADTFCKATSWRGGFEVEAISDGKDIYLIEINPRFPAWVNFATKLGINLPKMLVDTILGKEIKRDLNYPYEKMYVRYVDENVVDFEMYKKLLAKKEL</sequence>
<protein>
    <recommendedName>
        <fullName evidence="2">ATP-grasp domain-containing protein</fullName>
    </recommendedName>
</protein>
<dbReference type="Gene3D" id="3.30.1490.20">
    <property type="entry name" value="ATP-grasp fold, A domain"/>
    <property type="match status" value="1"/>
</dbReference>
<keyword evidence="1" id="KW-0067">ATP-binding</keyword>
<organism evidence="3 4">
    <name type="scientific">Caminibacter mediatlanticus TB-2</name>
    <dbReference type="NCBI Taxonomy" id="391592"/>
    <lineage>
        <taxon>Bacteria</taxon>
        <taxon>Pseudomonadati</taxon>
        <taxon>Campylobacterota</taxon>
        <taxon>Epsilonproteobacteria</taxon>
        <taxon>Nautiliales</taxon>
        <taxon>Nautiliaceae</taxon>
        <taxon>Caminibacter</taxon>
    </lineage>
</organism>
<dbReference type="RefSeq" id="WP_007475365.1">
    <property type="nucleotide sequence ID" value="NZ_ABCJ01000010.1"/>
</dbReference>
<dbReference type="AlphaFoldDB" id="A0AAI9F1U9"/>
<gene>
    <name evidence="3" type="ORF">CMTB2_00164</name>
</gene>
<dbReference type="Gene3D" id="3.30.470.20">
    <property type="entry name" value="ATP-grasp fold, B domain"/>
    <property type="match status" value="1"/>
</dbReference>
<name>A0AAI9F1U9_9BACT</name>
<evidence type="ECO:0000256" key="1">
    <source>
        <dbReference type="PROSITE-ProRule" id="PRU00409"/>
    </source>
</evidence>
<dbReference type="SUPFAM" id="SSF56059">
    <property type="entry name" value="Glutathione synthetase ATP-binding domain-like"/>
    <property type="match status" value="1"/>
</dbReference>
<feature type="domain" description="ATP-grasp" evidence="2">
    <location>
        <begin position="119"/>
        <end position="295"/>
    </location>
</feature>